<dbReference type="RefSeq" id="WP_083216118.1">
    <property type="nucleotide sequence ID" value="NZ_CP023449.1"/>
</dbReference>
<dbReference type="InterPro" id="IPR037401">
    <property type="entry name" value="SnoaL-like"/>
</dbReference>
<feature type="chain" id="PRO_5012630303" description="SnoaL-like domain-containing protein" evidence="1">
    <location>
        <begin position="20"/>
        <end position="187"/>
    </location>
</feature>
<dbReference type="Proteomes" id="UP000218934">
    <property type="component" value="Unassembled WGS sequence"/>
</dbReference>
<comment type="caution">
    <text evidence="3">The sequence shown here is derived from an EMBL/GenBank/DDBJ whole genome shotgun (WGS) entry which is preliminary data.</text>
</comment>
<gene>
    <name evidence="3" type="ORF">COO09_22205</name>
</gene>
<sequence>MKRFLGLFACAMLAAPLFAQDKVYLAGPIVPLVPFERAISSKDPKLQANKKLVSDFLRTVFKGRRIEEASRFLAPGYTTHFAMVTEQGLKGFMDYWGPLARNPKPVPDTVDNLVQLIAEGDIVVAPEITRNKDAKGEIYTAVLFDMFRIENGKIVEHWDSSRRPNSTIVFDFDESSGRAVPKPTASQ</sequence>
<keyword evidence="1" id="KW-0732">Signal</keyword>
<dbReference type="Pfam" id="PF12680">
    <property type="entry name" value="SnoaL_2"/>
    <property type="match status" value="1"/>
</dbReference>
<dbReference type="SUPFAM" id="SSF54427">
    <property type="entry name" value="NTF2-like"/>
    <property type="match status" value="1"/>
</dbReference>
<dbReference type="InterPro" id="IPR032710">
    <property type="entry name" value="NTF2-like_dom_sf"/>
</dbReference>
<evidence type="ECO:0000313" key="3">
    <source>
        <dbReference type="EMBL" id="PCE40072.1"/>
    </source>
</evidence>
<evidence type="ECO:0000256" key="1">
    <source>
        <dbReference type="SAM" id="SignalP"/>
    </source>
</evidence>
<protein>
    <recommendedName>
        <fullName evidence="2">SnoaL-like domain-containing protein</fullName>
    </recommendedName>
</protein>
<evidence type="ECO:0000259" key="2">
    <source>
        <dbReference type="Pfam" id="PF12680"/>
    </source>
</evidence>
<feature type="signal peptide" evidence="1">
    <location>
        <begin position="1"/>
        <end position="19"/>
    </location>
</feature>
<dbReference type="EMBL" id="NWUF01000036">
    <property type="protein sequence ID" value="PCE40072.1"/>
    <property type="molecule type" value="Genomic_DNA"/>
</dbReference>
<evidence type="ECO:0000313" key="4">
    <source>
        <dbReference type="Proteomes" id="UP000218934"/>
    </source>
</evidence>
<dbReference type="OrthoDB" id="9812089at2"/>
<dbReference type="KEGG" id="rdi:CMV14_15935"/>
<name>A0A2A4FQT2_9SPHN</name>
<dbReference type="AlphaFoldDB" id="A0A2A4FQT2"/>
<reference evidence="3 4" key="1">
    <citation type="submission" date="2017-09" db="EMBL/GenBank/DDBJ databases">
        <title>The Catabolism of 3,6-Dichlorosalicylic acid is Initiated by the Cytochrome P450 Monooxygenase DsmABC in Rhizorhabdus dicambivorans Ndbn-20.</title>
        <authorList>
            <person name="Na L."/>
        </authorList>
    </citation>
    <scope>NUCLEOTIDE SEQUENCE [LARGE SCALE GENOMIC DNA]</scope>
    <source>
        <strain evidence="3 4">Ndbn-20m</strain>
    </source>
</reference>
<proteinExistence type="predicted"/>
<keyword evidence="4" id="KW-1185">Reference proteome</keyword>
<dbReference type="Gene3D" id="3.10.450.50">
    <property type="match status" value="1"/>
</dbReference>
<feature type="domain" description="SnoaL-like" evidence="2">
    <location>
        <begin position="55"/>
        <end position="157"/>
    </location>
</feature>
<accession>A0A2A4FQT2</accession>
<organism evidence="3 4">
    <name type="scientific">Rhizorhabdus dicambivorans</name>
    <dbReference type="NCBI Taxonomy" id="1850238"/>
    <lineage>
        <taxon>Bacteria</taxon>
        <taxon>Pseudomonadati</taxon>
        <taxon>Pseudomonadota</taxon>
        <taxon>Alphaproteobacteria</taxon>
        <taxon>Sphingomonadales</taxon>
        <taxon>Sphingomonadaceae</taxon>
        <taxon>Rhizorhabdus</taxon>
    </lineage>
</organism>